<proteinExistence type="predicted"/>
<evidence type="ECO:0000313" key="3">
    <source>
        <dbReference type="EMBL" id="MOY34004.1"/>
    </source>
</evidence>
<feature type="chain" id="PRO_5020040923" evidence="2">
    <location>
        <begin position="22"/>
        <end position="107"/>
    </location>
</feature>
<keyword evidence="2" id="KW-0732">Signal</keyword>
<protein>
    <submittedName>
        <fullName evidence="3">Putative secreted protein</fullName>
    </submittedName>
</protein>
<feature type="compositionally biased region" description="Basic and acidic residues" evidence="1">
    <location>
        <begin position="32"/>
        <end position="54"/>
    </location>
</feature>
<sequence>MRRTCLNPLLFLLQPPKQVSACVLTCPEEAGEEHNVKSEHAGEQEEHERQESDVRFLEDGQTRLRVHVEQAEDGHEGVEEGESQARTELSKPVGQLVESLRKLYPLP</sequence>
<evidence type="ECO:0000256" key="2">
    <source>
        <dbReference type="SAM" id="SignalP"/>
    </source>
</evidence>
<name>A0A4D5RAY6_IXOSC</name>
<organism evidence="3">
    <name type="scientific">Ixodes scapularis</name>
    <name type="common">Black-legged tick</name>
    <name type="synonym">Deer tick</name>
    <dbReference type="NCBI Taxonomy" id="6945"/>
    <lineage>
        <taxon>Eukaryota</taxon>
        <taxon>Metazoa</taxon>
        <taxon>Ecdysozoa</taxon>
        <taxon>Arthropoda</taxon>
        <taxon>Chelicerata</taxon>
        <taxon>Arachnida</taxon>
        <taxon>Acari</taxon>
        <taxon>Parasitiformes</taxon>
        <taxon>Ixodida</taxon>
        <taxon>Ixodoidea</taxon>
        <taxon>Ixodidae</taxon>
        <taxon>Ixodinae</taxon>
        <taxon>Ixodes</taxon>
    </lineage>
</organism>
<feature type="signal peptide" evidence="2">
    <location>
        <begin position="1"/>
        <end position="21"/>
    </location>
</feature>
<accession>A0A4D5RAY6</accession>
<feature type="region of interest" description="Disordered" evidence="1">
    <location>
        <begin position="29"/>
        <end position="54"/>
    </location>
</feature>
<dbReference type="AlphaFoldDB" id="A0A4D5RAY6"/>
<feature type="compositionally biased region" description="Basic and acidic residues" evidence="1">
    <location>
        <begin position="70"/>
        <end position="89"/>
    </location>
</feature>
<reference evidence="3" key="1">
    <citation type="submission" date="2019-04" db="EMBL/GenBank/DDBJ databases">
        <title>An insight into the mialome of Ixodes scapularis.</title>
        <authorList>
            <person name="Ribeiro J.M."/>
            <person name="Mather T.N."/>
            <person name="Karim S."/>
        </authorList>
    </citation>
    <scope>NUCLEOTIDE SEQUENCE</scope>
</reference>
<evidence type="ECO:0000256" key="1">
    <source>
        <dbReference type="SAM" id="MobiDB-lite"/>
    </source>
</evidence>
<feature type="region of interest" description="Disordered" evidence="1">
    <location>
        <begin position="70"/>
        <end position="93"/>
    </location>
</feature>
<dbReference type="EMBL" id="GHJT01000033">
    <property type="protein sequence ID" value="MOY34004.1"/>
    <property type="molecule type" value="Transcribed_RNA"/>
</dbReference>